<organism evidence="1 2">
    <name type="scientific">Riccia sorocarpa</name>
    <dbReference type="NCBI Taxonomy" id="122646"/>
    <lineage>
        <taxon>Eukaryota</taxon>
        <taxon>Viridiplantae</taxon>
        <taxon>Streptophyta</taxon>
        <taxon>Embryophyta</taxon>
        <taxon>Marchantiophyta</taxon>
        <taxon>Marchantiopsida</taxon>
        <taxon>Marchantiidae</taxon>
        <taxon>Marchantiales</taxon>
        <taxon>Ricciaceae</taxon>
        <taxon>Riccia</taxon>
    </lineage>
</organism>
<gene>
    <name evidence="1" type="ORF">R1sor_000802</name>
</gene>
<keyword evidence="2" id="KW-1185">Reference proteome</keyword>
<dbReference type="AlphaFoldDB" id="A0ABD3GXE1"/>
<dbReference type="EMBL" id="JBJQOH010000006">
    <property type="protein sequence ID" value="KAL3682780.1"/>
    <property type="molecule type" value="Genomic_DNA"/>
</dbReference>
<comment type="caution">
    <text evidence="1">The sequence shown here is derived from an EMBL/GenBank/DDBJ whole genome shotgun (WGS) entry which is preliminary data.</text>
</comment>
<accession>A0ABD3GXE1</accession>
<sequence>MWDRVVSFPEIHKGYPRWPSFVESSEDRFVEGTSEVNQEFINRSSTVVKGARVVVGFASGAVAGSARINLNHSAGKRSGPTALLVFSRRTGPTMCARVKSSSRSGIGSQK</sequence>
<name>A0ABD3GXE1_9MARC</name>
<evidence type="ECO:0000313" key="1">
    <source>
        <dbReference type="EMBL" id="KAL3682780.1"/>
    </source>
</evidence>
<proteinExistence type="predicted"/>
<protein>
    <submittedName>
        <fullName evidence="1">Uncharacterized protein</fullName>
    </submittedName>
</protein>
<dbReference type="Proteomes" id="UP001633002">
    <property type="component" value="Unassembled WGS sequence"/>
</dbReference>
<evidence type="ECO:0000313" key="2">
    <source>
        <dbReference type="Proteomes" id="UP001633002"/>
    </source>
</evidence>
<reference evidence="1 2" key="1">
    <citation type="submission" date="2024-09" db="EMBL/GenBank/DDBJ databases">
        <title>Chromosome-scale assembly of Riccia sorocarpa.</title>
        <authorList>
            <person name="Paukszto L."/>
        </authorList>
    </citation>
    <scope>NUCLEOTIDE SEQUENCE [LARGE SCALE GENOMIC DNA]</scope>
    <source>
        <strain evidence="1">LP-2024</strain>
        <tissue evidence="1">Aerial parts of the thallus</tissue>
    </source>
</reference>